<dbReference type="RefSeq" id="WP_209898378.1">
    <property type="nucleotide sequence ID" value="NZ_BAAAJW010000008.1"/>
</dbReference>
<dbReference type="EMBL" id="JAGIOD010000001">
    <property type="protein sequence ID" value="MBP2380451.1"/>
    <property type="molecule type" value="Genomic_DNA"/>
</dbReference>
<keyword evidence="2" id="KW-1185">Reference proteome</keyword>
<organism evidence="1 2">
    <name type="scientific">Brachybacterium sacelli</name>
    <dbReference type="NCBI Taxonomy" id="173364"/>
    <lineage>
        <taxon>Bacteria</taxon>
        <taxon>Bacillati</taxon>
        <taxon>Actinomycetota</taxon>
        <taxon>Actinomycetes</taxon>
        <taxon>Micrococcales</taxon>
        <taxon>Dermabacteraceae</taxon>
        <taxon>Brachybacterium</taxon>
    </lineage>
</organism>
<comment type="caution">
    <text evidence="1">The sequence shown here is derived from an EMBL/GenBank/DDBJ whole genome shotgun (WGS) entry which is preliminary data.</text>
</comment>
<protein>
    <recommendedName>
        <fullName evidence="3">DUF559 domain-containing protein</fullName>
    </recommendedName>
</protein>
<evidence type="ECO:0000313" key="1">
    <source>
        <dbReference type="EMBL" id="MBP2380451.1"/>
    </source>
</evidence>
<dbReference type="Gene3D" id="3.40.960.10">
    <property type="entry name" value="VSR Endonuclease"/>
    <property type="match status" value="1"/>
</dbReference>
<sequence length="360" mass="39732">MRRSLERYAGALIHHREWGRLGFHTRDLASEHFTTVFPGYRTPTDHPATVNVMAWVLQNRVQPGCVLSHTTAALFWGIPFPLRLDSGLGALYRPGLPVRRGVAVIPVVEPESSLRSGARLPVLRCRVDRGGTSGVGRGAIVHRLRPGHTAQLGPLTVSALPEVLRELATMMPLWDVVAAADAIIGPRFRWPGETVPTLTAALEEARGLHGTPRALAALRLASPRVRSPGETVFRLLLGAAGFPPATPNLRVREPLTGSAREIDLAWEGIGFGLEYDGDVHRRTKDQWRKDEARRDELSSYGWTLARANGADLAHPLRILLRLRRTMGRRGLRVPSEEHIRRTVAEVGAGRLSLRIAQRQP</sequence>
<evidence type="ECO:0008006" key="3">
    <source>
        <dbReference type="Google" id="ProtNLM"/>
    </source>
</evidence>
<evidence type="ECO:0000313" key="2">
    <source>
        <dbReference type="Proteomes" id="UP001519290"/>
    </source>
</evidence>
<dbReference type="Proteomes" id="UP001519290">
    <property type="component" value="Unassembled WGS sequence"/>
</dbReference>
<proteinExistence type="predicted"/>
<gene>
    <name evidence="1" type="ORF">JOF43_000408</name>
</gene>
<name>A0ABS4WW75_9MICO</name>
<accession>A0ABS4WW75</accession>
<reference evidence="1 2" key="1">
    <citation type="submission" date="2021-03" db="EMBL/GenBank/DDBJ databases">
        <title>Sequencing the genomes of 1000 actinobacteria strains.</title>
        <authorList>
            <person name="Klenk H.-P."/>
        </authorList>
    </citation>
    <scope>NUCLEOTIDE SEQUENCE [LARGE SCALE GENOMIC DNA]</scope>
    <source>
        <strain evidence="1 2">DSM 14566</strain>
    </source>
</reference>